<proteinExistence type="predicted"/>
<protein>
    <submittedName>
        <fullName evidence="1">Uncharacterized protein</fullName>
    </submittedName>
</protein>
<dbReference type="EMBL" id="CAJRAF010000001">
    <property type="protein sequence ID" value="CAG4991176.1"/>
    <property type="molecule type" value="Genomic_DNA"/>
</dbReference>
<reference evidence="1" key="1">
    <citation type="submission" date="2021-04" db="EMBL/GenBank/DDBJ databases">
        <authorList>
            <person name="Rodrigo-Torres L."/>
            <person name="Arahal R. D."/>
            <person name="Lucena T."/>
        </authorList>
    </citation>
    <scope>NUCLEOTIDE SEQUENCE</scope>
    <source>
        <strain evidence="1">CECT 9275</strain>
    </source>
</reference>
<dbReference type="AlphaFoldDB" id="A0A916NJU6"/>
<accession>A0A916NJU6</accession>
<name>A0A916NJU6_9BACT</name>
<dbReference type="Proteomes" id="UP000680038">
    <property type="component" value="Unassembled WGS sequence"/>
</dbReference>
<sequence length="62" mass="6924">MDGKRRNKIPYASAVNPDFVSGPKAYGVKKIEWGAIRPVLGEEKRDCGKSHFQKKHGTQTPI</sequence>
<evidence type="ECO:0000313" key="2">
    <source>
        <dbReference type="Proteomes" id="UP000680038"/>
    </source>
</evidence>
<comment type="caution">
    <text evidence="1">The sequence shown here is derived from an EMBL/GenBank/DDBJ whole genome shotgun (WGS) entry which is preliminary data.</text>
</comment>
<organism evidence="1 2">
    <name type="scientific">Dyadobacter helix</name>
    <dbReference type="NCBI Taxonomy" id="2822344"/>
    <lineage>
        <taxon>Bacteria</taxon>
        <taxon>Pseudomonadati</taxon>
        <taxon>Bacteroidota</taxon>
        <taxon>Cytophagia</taxon>
        <taxon>Cytophagales</taxon>
        <taxon>Spirosomataceae</taxon>
        <taxon>Dyadobacter</taxon>
    </lineage>
</organism>
<keyword evidence="2" id="KW-1185">Reference proteome</keyword>
<gene>
    <name evidence="1" type="ORF">DYBT9275_00697</name>
</gene>
<evidence type="ECO:0000313" key="1">
    <source>
        <dbReference type="EMBL" id="CAG4991176.1"/>
    </source>
</evidence>